<comment type="caution">
    <text evidence="6">The sequence shown here is derived from an EMBL/GenBank/DDBJ whole genome shotgun (WGS) entry which is preliminary data.</text>
</comment>
<keyword evidence="2" id="KW-0472">Membrane</keyword>
<protein>
    <recommendedName>
        <fullName evidence="8">DUF2207 domain-containing protein</fullName>
    </recommendedName>
</protein>
<accession>A0A0G0KGS2</accession>
<keyword evidence="2" id="KW-0812">Transmembrane</keyword>
<organism evidence="6 7">
    <name type="scientific">Berkelbacteria bacterium GW2011_GWB1_38_5</name>
    <dbReference type="NCBI Taxonomy" id="1618336"/>
    <lineage>
        <taxon>Bacteria</taxon>
        <taxon>Candidatus Berkelbacteria</taxon>
    </lineage>
</organism>
<keyword evidence="2" id="KW-1133">Transmembrane helix</keyword>
<dbReference type="InterPro" id="IPR018702">
    <property type="entry name" value="DUF2207"/>
</dbReference>
<dbReference type="Pfam" id="PF20990">
    <property type="entry name" value="DUF2207_C"/>
    <property type="match status" value="1"/>
</dbReference>
<feature type="domain" description="Predicted membrane protein YciQ-like C-terminal" evidence="5">
    <location>
        <begin position="275"/>
        <end position="492"/>
    </location>
</feature>
<reference evidence="6 7" key="1">
    <citation type="journal article" date="2015" name="Nature">
        <title>rRNA introns, odd ribosomes, and small enigmatic genomes across a large radiation of phyla.</title>
        <authorList>
            <person name="Brown C.T."/>
            <person name="Hug L.A."/>
            <person name="Thomas B.C."/>
            <person name="Sharon I."/>
            <person name="Castelle C.J."/>
            <person name="Singh A."/>
            <person name="Wilkins M.J."/>
            <person name="Williams K.H."/>
            <person name="Banfield J.F."/>
        </authorList>
    </citation>
    <scope>NUCLEOTIDE SEQUENCE [LARGE SCALE GENOMIC DNA]</scope>
</reference>
<keyword evidence="3" id="KW-0732">Signal</keyword>
<evidence type="ECO:0000256" key="1">
    <source>
        <dbReference type="SAM" id="MobiDB-lite"/>
    </source>
</evidence>
<evidence type="ECO:0000256" key="2">
    <source>
        <dbReference type="SAM" id="Phobius"/>
    </source>
</evidence>
<dbReference type="STRING" id="1618336.US94_C0001G0076"/>
<evidence type="ECO:0008006" key="8">
    <source>
        <dbReference type="Google" id="ProtNLM"/>
    </source>
</evidence>
<dbReference type="Proteomes" id="UP000034498">
    <property type="component" value="Unassembled WGS sequence"/>
</dbReference>
<sequence length="563" mass="63433">MIKKILLLFGLFLMFVPSQSTAQESEQILKFNSKIIINRDSSINVTETINYYFDSPKHGIIRNIPYRYYDSSKNQYFITPTQIDKIIDSQGKVIEYSQEDDGSYLKLKIGDPNLTVTKEKTYIITYKVAGIINYFSDHDELYWNATGNDWDVPINNVTIDVFLPEVIDYSKLQTACFTGESGGKESKCEKSVNTGKVGLSTVKGPLTIVIGFNKGIVTEITRQYEEPSTFEKVWGAVHHESGWYLLLPILVFILLLFRYLRTGRDPEGRGTIVPEFEPPEKLLPGEMGTLIDEQADRSDISATIIDLAVKGYLKIKEGSDKKYTLIKIKDAGKDFADYENTIFDGIFSGKKEVDLSDIHETFADKISKTSDQLYQHLVQKKYFIKNPDKVRSHSCWFGFAVMFFAPFLLFIFSFILAFAGFVSGILIMIFARSTPKKTREGVIVKEKSLGFKEFLYRAERYRLKWQEKENIFEKYLPYAMVFGIAEKWAENFKDIYKKPPDWYEGGNWTTFNTVVFASSLNSFSSSASVSYSPPSTSASSGSSGFGGGGSSGGGFGGGGGGSW</sequence>
<evidence type="ECO:0000313" key="6">
    <source>
        <dbReference type="EMBL" id="KKQ74675.1"/>
    </source>
</evidence>
<dbReference type="InterPro" id="IPR048389">
    <property type="entry name" value="YciQ-like_C"/>
</dbReference>
<feature type="region of interest" description="Disordered" evidence="1">
    <location>
        <begin position="539"/>
        <end position="563"/>
    </location>
</feature>
<feature type="signal peptide" evidence="3">
    <location>
        <begin position="1"/>
        <end position="22"/>
    </location>
</feature>
<dbReference type="AlphaFoldDB" id="A0A0G0KGS2"/>
<proteinExistence type="predicted"/>
<feature type="transmembrane region" description="Helical" evidence="2">
    <location>
        <begin position="397"/>
        <end position="430"/>
    </location>
</feature>
<gene>
    <name evidence="6" type="ORF">US94_C0001G0076</name>
</gene>
<dbReference type="EMBL" id="LBUX01000001">
    <property type="protein sequence ID" value="KKQ74675.1"/>
    <property type="molecule type" value="Genomic_DNA"/>
</dbReference>
<evidence type="ECO:0000313" key="7">
    <source>
        <dbReference type="Proteomes" id="UP000034498"/>
    </source>
</evidence>
<dbReference type="Pfam" id="PF09972">
    <property type="entry name" value="DUF2207"/>
    <property type="match status" value="1"/>
</dbReference>
<feature type="compositionally biased region" description="Gly residues" evidence="1">
    <location>
        <begin position="543"/>
        <end position="563"/>
    </location>
</feature>
<evidence type="ECO:0000256" key="3">
    <source>
        <dbReference type="SAM" id="SignalP"/>
    </source>
</evidence>
<feature type="domain" description="DUF2207" evidence="4">
    <location>
        <begin position="28"/>
        <end position="178"/>
    </location>
</feature>
<evidence type="ECO:0000259" key="5">
    <source>
        <dbReference type="Pfam" id="PF20990"/>
    </source>
</evidence>
<evidence type="ECO:0000259" key="4">
    <source>
        <dbReference type="Pfam" id="PF09972"/>
    </source>
</evidence>
<feature type="chain" id="PRO_5002533092" description="DUF2207 domain-containing protein" evidence="3">
    <location>
        <begin position="23"/>
        <end position="563"/>
    </location>
</feature>
<dbReference type="PATRIC" id="fig|1618336.3.peg.81"/>
<name>A0A0G0KGS2_9BACT</name>